<keyword evidence="1" id="KW-0227">DNA damage</keyword>
<dbReference type="AlphaFoldDB" id="A0A4Q2SSQ9"/>
<evidence type="ECO:0000313" key="4">
    <source>
        <dbReference type="Proteomes" id="UP000291101"/>
    </source>
</evidence>
<sequence length="110" mass="11838">MTTEEERELYAELVLQCAESVPRGHVTTYGAIADVVGHRLGRGGPRLVGSVLAHQGVAVPWWRVVRADGSLPPSHDEEARQAYLEEGTPLRPSGAVDLGRAFAAPTLRAQ</sequence>
<dbReference type="InterPro" id="IPR036217">
    <property type="entry name" value="MethylDNA_cys_MeTrfase_DNAb"/>
</dbReference>
<keyword evidence="3" id="KW-0489">Methyltransferase</keyword>
<evidence type="ECO:0000256" key="1">
    <source>
        <dbReference type="ARBA" id="ARBA00022763"/>
    </source>
</evidence>
<name>A0A4Q2SSQ9_9ACTN</name>
<dbReference type="PANTHER" id="PTHR42942:SF1">
    <property type="entry name" value="ALKYLTRANSFERASE-LIKE PROTEIN 1"/>
    <property type="match status" value="1"/>
</dbReference>
<organism evidence="3 4">
    <name type="scientific">Nocardioides zhouii</name>
    <dbReference type="NCBI Taxonomy" id="1168729"/>
    <lineage>
        <taxon>Bacteria</taxon>
        <taxon>Bacillati</taxon>
        <taxon>Actinomycetota</taxon>
        <taxon>Actinomycetes</taxon>
        <taxon>Propionibacteriales</taxon>
        <taxon>Nocardioidaceae</taxon>
        <taxon>Nocardioides</taxon>
    </lineage>
</organism>
<dbReference type="InterPro" id="IPR014048">
    <property type="entry name" value="MethylDNA_cys_MeTrfase_DNA-bd"/>
</dbReference>
<keyword evidence="4" id="KW-1185">Reference proteome</keyword>
<dbReference type="GO" id="GO:0006281">
    <property type="term" value="P:DNA repair"/>
    <property type="evidence" value="ECO:0007669"/>
    <property type="project" value="InterPro"/>
</dbReference>
<dbReference type="InterPro" id="IPR036388">
    <property type="entry name" value="WH-like_DNA-bd_sf"/>
</dbReference>
<dbReference type="SUPFAM" id="SSF46767">
    <property type="entry name" value="Methylated DNA-protein cysteine methyltransferase, C-terminal domain"/>
    <property type="match status" value="1"/>
</dbReference>
<protein>
    <submittedName>
        <fullName evidence="3">Cysteine methyltransferase</fullName>
    </submittedName>
</protein>
<evidence type="ECO:0000313" key="3">
    <source>
        <dbReference type="EMBL" id="RYC07229.1"/>
    </source>
</evidence>
<dbReference type="InterPro" id="IPR052520">
    <property type="entry name" value="ATL_DNA_repair"/>
</dbReference>
<proteinExistence type="predicted"/>
<dbReference type="Proteomes" id="UP000291101">
    <property type="component" value="Unassembled WGS sequence"/>
</dbReference>
<feature type="domain" description="Methylated-DNA-[protein]-cysteine S-methyltransferase DNA binding" evidence="2">
    <location>
        <begin position="12"/>
        <end position="84"/>
    </location>
</feature>
<dbReference type="OrthoDB" id="9132167at2"/>
<keyword evidence="3" id="KW-0808">Transferase</keyword>
<dbReference type="CDD" id="cd06445">
    <property type="entry name" value="ATase"/>
    <property type="match status" value="1"/>
</dbReference>
<accession>A0A4Q2SSQ9</accession>
<reference evidence="3 4" key="1">
    <citation type="submission" date="2019-01" db="EMBL/GenBank/DDBJ databases">
        <title>Novel species of Nocardioides.</title>
        <authorList>
            <person name="Liu Q."/>
            <person name="X Y.-H."/>
        </authorList>
    </citation>
    <scope>NUCLEOTIDE SEQUENCE [LARGE SCALE GENOMIC DNA]</scope>
    <source>
        <strain evidence="3 4">HLT2-9</strain>
    </source>
</reference>
<dbReference type="GO" id="GO:0032259">
    <property type="term" value="P:methylation"/>
    <property type="evidence" value="ECO:0007669"/>
    <property type="project" value="UniProtKB-KW"/>
</dbReference>
<dbReference type="RefSeq" id="WP_129427732.1">
    <property type="nucleotide sequence ID" value="NZ_SDWV01000016.1"/>
</dbReference>
<dbReference type="EMBL" id="SDWV01000016">
    <property type="protein sequence ID" value="RYC07229.1"/>
    <property type="molecule type" value="Genomic_DNA"/>
</dbReference>
<comment type="caution">
    <text evidence="3">The sequence shown here is derived from an EMBL/GenBank/DDBJ whole genome shotgun (WGS) entry which is preliminary data.</text>
</comment>
<dbReference type="PANTHER" id="PTHR42942">
    <property type="entry name" value="6-O-METHYLGUANINE DNA METHYLTRANSFERASE"/>
    <property type="match status" value="1"/>
</dbReference>
<dbReference type="Pfam" id="PF01035">
    <property type="entry name" value="DNA_binding_1"/>
    <property type="match status" value="1"/>
</dbReference>
<evidence type="ECO:0000259" key="2">
    <source>
        <dbReference type="Pfam" id="PF01035"/>
    </source>
</evidence>
<dbReference type="Gene3D" id="1.10.10.10">
    <property type="entry name" value="Winged helix-like DNA-binding domain superfamily/Winged helix DNA-binding domain"/>
    <property type="match status" value="1"/>
</dbReference>
<dbReference type="GO" id="GO:0008168">
    <property type="term" value="F:methyltransferase activity"/>
    <property type="evidence" value="ECO:0007669"/>
    <property type="project" value="UniProtKB-KW"/>
</dbReference>
<gene>
    <name evidence="3" type="ORF">EUA94_15170</name>
</gene>